<dbReference type="Gene3D" id="3.40.50.2000">
    <property type="entry name" value="Glycogen Phosphorylase B"/>
    <property type="match status" value="1"/>
</dbReference>
<dbReference type="OrthoDB" id="5835829at2759"/>
<protein>
    <submittedName>
        <fullName evidence="4">Sterol 3-beta-glucosyltransferase</fullName>
    </submittedName>
</protein>
<feature type="domain" description="Erythromycin biosynthesis protein CIII-like C-terminal" evidence="3">
    <location>
        <begin position="26"/>
        <end position="133"/>
    </location>
</feature>
<keyword evidence="5" id="KW-1185">Reference proteome</keyword>
<reference evidence="4 5" key="1">
    <citation type="submission" date="2018-05" db="EMBL/GenBank/DDBJ databases">
        <title>Genome sequencing and assembly of the regulated plant pathogen Lachnellula willkommii and related sister species for the development of diagnostic species identification markers.</title>
        <authorList>
            <person name="Giroux E."/>
            <person name="Bilodeau G."/>
        </authorList>
    </citation>
    <scope>NUCLEOTIDE SEQUENCE [LARGE SCALE GENOMIC DNA]</scope>
    <source>
        <strain evidence="4 5">CBS 185.66</strain>
    </source>
</reference>
<dbReference type="InterPro" id="IPR010610">
    <property type="entry name" value="EryCIII-like_C"/>
</dbReference>
<dbReference type="RefSeq" id="XP_031001918.1">
    <property type="nucleotide sequence ID" value="XM_031152762.1"/>
</dbReference>
<evidence type="ECO:0000313" key="5">
    <source>
        <dbReference type="Proteomes" id="UP000431533"/>
    </source>
</evidence>
<dbReference type="FunFam" id="3.40.50.2000:FF:000009">
    <property type="entry name" value="Sterol 3-beta-glucosyltransferase UGT80A2"/>
    <property type="match status" value="1"/>
</dbReference>
<dbReference type="EMBL" id="QGMH01000202">
    <property type="protein sequence ID" value="TVY23130.1"/>
    <property type="molecule type" value="Genomic_DNA"/>
</dbReference>
<comment type="caution">
    <text evidence="4">The sequence shown here is derived from an EMBL/GenBank/DDBJ whole genome shotgun (WGS) entry which is preliminary data.</text>
</comment>
<dbReference type="Proteomes" id="UP000431533">
    <property type="component" value="Unassembled WGS sequence"/>
</dbReference>
<evidence type="ECO:0000313" key="4">
    <source>
        <dbReference type="EMBL" id="TVY23130.1"/>
    </source>
</evidence>
<dbReference type="GeneID" id="41988035"/>
<dbReference type="GO" id="GO:0016906">
    <property type="term" value="F:sterol 3-beta-glucosyltransferase activity"/>
    <property type="evidence" value="ECO:0007669"/>
    <property type="project" value="UniProtKB-ARBA"/>
</dbReference>
<dbReference type="Pfam" id="PF06722">
    <property type="entry name" value="EryCIII-like_C"/>
    <property type="match status" value="1"/>
</dbReference>
<evidence type="ECO:0000259" key="3">
    <source>
        <dbReference type="Pfam" id="PF06722"/>
    </source>
</evidence>
<dbReference type="InterPro" id="IPR002213">
    <property type="entry name" value="UDP_glucos_trans"/>
</dbReference>
<evidence type="ECO:0000256" key="1">
    <source>
        <dbReference type="ARBA" id="ARBA00022679"/>
    </source>
</evidence>
<dbReference type="InterPro" id="IPR050426">
    <property type="entry name" value="Glycosyltransferase_28"/>
</dbReference>
<dbReference type="AlphaFoldDB" id="A0A8H8QWR2"/>
<keyword evidence="1 4" id="KW-0808">Transferase</keyword>
<organism evidence="4 5">
    <name type="scientific">Lachnellula hyalina</name>
    <dbReference type="NCBI Taxonomy" id="1316788"/>
    <lineage>
        <taxon>Eukaryota</taxon>
        <taxon>Fungi</taxon>
        <taxon>Dikarya</taxon>
        <taxon>Ascomycota</taxon>
        <taxon>Pezizomycotina</taxon>
        <taxon>Leotiomycetes</taxon>
        <taxon>Helotiales</taxon>
        <taxon>Lachnaceae</taxon>
        <taxon>Lachnellula</taxon>
    </lineage>
</organism>
<dbReference type="SUPFAM" id="SSF53756">
    <property type="entry name" value="UDP-Glycosyltransferase/glycogen phosphorylase"/>
    <property type="match status" value="1"/>
</dbReference>
<accession>A0A8H8QWR2</accession>
<name>A0A8H8QWR2_9HELO</name>
<evidence type="ECO:0000256" key="2">
    <source>
        <dbReference type="SAM" id="MobiDB-lite"/>
    </source>
</evidence>
<feature type="region of interest" description="Disordered" evidence="2">
    <location>
        <begin position="235"/>
        <end position="267"/>
    </location>
</feature>
<dbReference type="PANTHER" id="PTHR48050:SF13">
    <property type="entry name" value="STEROL 3-BETA-GLUCOSYLTRANSFERASE UGT80A2"/>
    <property type="match status" value="1"/>
</dbReference>
<dbReference type="PANTHER" id="PTHR48050">
    <property type="entry name" value="STEROL 3-BETA-GLUCOSYLTRANSFERASE"/>
    <property type="match status" value="1"/>
</dbReference>
<gene>
    <name evidence="4" type="primary">UGT80B1_3</name>
    <name evidence="4" type="ORF">LHYA1_G007837</name>
</gene>
<proteinExistence type="predicted"/>
<sequence>MIFGAVKRAGVRALVSKGWGGLGGHEVPDGVFLLGNVPHDWLFQYVSCVVHHGGAGTAAIGIAMGKPTVVVPFFGDQAFWGAMIHKAGAGPEPVPYKMLTEELLANSITTALGPDIQSAVKSMAAKIADENGSANAASSFQQAVNMDSMRCFICPERLAVWRIRKTDIRLSTLAASILVDEQLIHWPQLKLVRHRDWYVDEGPSGPISGAIATASSVATNTISLVVEYSRNFSKSIKKPAPKDDDTSSSDSPPIKPSPSWDIPHTRNPVQAAVDFPPERIEAVAYKIATKAFPVPRGSKKKSDNLGLTKTTMSLHSKATKKAVEHGRTYNAAHETEHFAVSMAATGLRVPVALFYNLANGFHNAPLYFFHDDTVRKRDKITGFGSGVRVAGKEFTLGMFDGVTGILTLPYRGAKKEGVTGFCTGVGKGAGALIFKTSAGYTLKGLEKQFLKRYNRDLKARLITVRLRQGIAEFEQASKEKKEDVTRRWKEISAVLM</sequence>
<dbReference type="CDD" id="cd03784">
    <property type="entry name" value="GT1_Gtf-like"/>
    <property type="match status" value="1"/>
</dbReference>